<name>V9D4C8_9EURO</name>
<dbReference type="EMBL" id="KB822707">
    <property type="protein sequence ID" value="ETI21506.1"/>
    <property type="molecule type" value="Genomic_DNA"/>
</dbReference>
<dbReference type="Pfam" id="PF15370">
    <property type="entry name" value="NOPCHAP1"/>
    <property type="match status" value="1"/>
</dbReference>
<feature type="region of interest" description="Disordered" evidence="1">
    <location>
        <begin position="1"/>
        <end position="129"/>
    </location>
</feature>
<protein>
    <submittedName>
        <fullName evidence="2">Uncharacterized protein</fullName>
    </submittedName>
</protein>
<dbReference type="HOGENOM" id="CLU_107218_0_0_1"/>
<gene>
    <name evidence="2" type="ORF">G647_07853</name>
</gene>
<evidence type="ECO:0000256" key="1">
    <source>
        <dbReference type="SAM" id="MobiDB-lite"/>
    </source>
</evidence>
<dbReference type="VEuPathDB" id="FungiDB:G647_07853"/>
<dbReference type="RefSeq" id="XP_008730387.1">
    <property type="nucleotide sequence ID" value="XM_008732165.1"/>
</dbReference>
<dbReference type="GeneID" id="19986346"/>
<evidence type="ECO:0000313" key="2">
    <source>
        <dbReference type="EMBL" id="ETI21506.1"/>
    </source>
</evidence>
<feature type="compositionally biased region" description="Acidic residues" evidence="1">
    <location>
        <begin position="87"/>
        <end position="103"/>
    </location>
</feature>
<dbReference type="PANTHER" id="PTHR38489">
    <property type="entry name" value="HISTONE CHAPERONE DOMAIN-CONTAINING PROTEIN"/>
    <property type="match status" value="1"/>
</dbReference>
<feature type="compositionally biased region" description="Basic and acidic residues" evidence="1">
    <location>
        <begin position="1"/>
        <end position="10"/>
    </location>
</feature>
<feature type="region of interest" description="Disordered" evidence="1">
    <location>
        <begin position="191"/>
        <end position="225"/>
    </location>
</feature>
<reference evidence="2 3" key="1">
    <citation type="submission" date="2013-03" db="EMBL/GenBank/DDBJ databases">
        <title>The Genome Sequence of Cladophialophora carrionii CBS 160.54.</title>
        <authorList>
            <consortium name="The Broad Institute Genomics Platform"/>
            <person name="Cuomo C."/>
            <person name="de Hoog S."/>
            <person name="Gorbushina A."/>
            <person name="Walker B."/>
            <person name="Young S.K."/>
            <person name="Zeng Q."/>
            <person name="Gargeya S."/>
            <person name="Fitzgerald M."/>
            <person name="Haas B."/>
            <person name="Abouelleil A."/>
            <person name="Allen A.W."/>
            <person name="Alvarado L."/>
            <person name="Arachchi H.M."/>
            <person name="Berlin A.M."/>
            <person name="Chapman S.B."/>
            <person name="Gainer-Dewar J."/>
            <person name="Goldberg J."/>
            <person name="Griggs A."/>
            <person name="Gujja S."/>
            <person name="Hansen M."/>
            <person name="Howarth C."/>
            <person name="Imamovic A."/>
            <person name="Ireland A."/>
            <person name="Larimer J."/>
            <person name="McCowan C."/>
            <person name="Murphy C."/>
            <person name="Pearson M."/>
            <person name="Poon T.W."/>
            <person name="Priest M."/>
            <person name="Roberts A."/>
            <person name="Saif S."/>
            <person name="Shea T."/>
            <person name="Sisk P."/>
            <person name="Sykes S."/>
            <person name="Wortman J."/>
            <person name="Nusbaum C."/>
            <person name="Birren B."/>
        </authorList>
    </citation>
    <scope>NUCLEOTIDE SEQUENCE [LARGE SCALE GENOMIC DNA]</scope>
    <source>
        <strain evidence="2 3">CBS 160.54</strain>
    </source>
</reference>
<dbReference type="PANTHER" id="PTHR38489:SF1">
    <property type="entry name" value="HISTONE CHAPERONE DOMAIN-CONTAINING PROTEIN"/>
    <property type="match status" value="1"/>
</dbReference>
<organism evidence="2 3">
    <name type="scientific">Cladophialophora carrionii CBS 160.54</name>
    <dbReference type="NCBI Taxonomy" id="1279043"/>
    <lineage>
        <taxon>Eukaryota</taxon>
        <taxon>Fungi</taxon>
        <taxon>Dikarya</taxon>
        <taxon>Ascomycota</taxon>
        <taxon>Pezizomycotina</taxon>
        <taxon>Eurotiomycetes</taxon>
        <taxon>Chaetothyriomycetidae</taxon>
        <taxon>Chaetothyriales</taxon>
        <taxon>Herpotrichiellaceae</taxon>
        <taxon>Cladophialophora</taxon>
    </lineage>
</organism>
<accession>V9D4C8</accession>
<evidence type="ECO:0000313" key="3">
    <source>
        <dbReference type="Proteomes" id="UP000030678"/>
    </source>
</evidence>
<dbReference type="Proteomes" id="UP000030678">
    <property type="component" value="Unassembled WGS sequence"/>
</dbReference>
<dbReference type="GO" id="GO:0000492">
    <property type="term" value="P:box C/D snoRNP assembly"/>
    <property type="evidence" value="ECO:0007669"/>
    <property type="project" value="InterPro"/>
</dbReference>
<sequence length="225" mass="24713">MSEHADERPVKQRKTHAPPLVQDINVWADDDVSSTTSSSSSEIILPIRHAQLSRGVIAPPGEDERSTENESIGAEDEEETTTSSESTDTESDSTSEGESSEEEAAVHDEVTRALPSKRSPASEHDLESRLQAFLPQLQQANAELERLGASHDRMIDQVSDDADQYIEMDLGVGVLAEQEGETREVRIPRAEAMGDESSEVEDMRVSVDQVQGNSSRTKRKIEELG</sequence>
<proteinExistence type="predicted"/>
<dbReference type="AlphaFoldDB" id="V9D4C8"/>
<dbReference type="OrthoDB" id="1112980at2759"/>
<dbReference type="InterPro" id="IPR027921">
    <property type="entry name" value="NOPCHAP1"/>
</dbReference>